<reference evidence="1" key="1">
    <citation type="journal article" date="2015" name="Nature">
        <title>Complex archaea that bridge the gap between prokaryotes and eukaryotes.</title>
        <authorList>
            <person name="Spang A."/>
            <person name="Saw J.H."/>
            <person name="Jorgensen S.L."/>
            <person name="Zaremba-Niedzwiedzka K."/>
            <person name="Martijn J."/>
            <person name="Lind A.E."/>
            <person name="van Eijk R."/>
            <person name="Schleper C."/>
            <person name="Guy L."/>
            <person name="Ettema T.J."/>
        </authorList>
    </citation>
    <scope>NUCLEOTIDE SEQUENCE</scope>
</reference>
<evidence type="ECO:0000313" key="2">
    <source>
        <dbReference type="EMBL" id="KKL75192.1"/>
    </source>
</evidence>
<name>A0A0F9C770_9ZZZZ</name>
<protein>
    <submittedName>
        <fullName evidence="1">Uncharacterized protein</fullName>
    </submittedName>
</protein>
<evidence type="ECO:0000313" key="1">
    <source>
        <dbReference type="EMBL" id="KKK92451.1"/>
    </source>
</evidence>
<proteinExistence type="predicted"/>
<comment type="caution">
    <text evidence="1">The sequence shown here is derived from an EMBL/GenBank/DDBJ whole genome shotgun (WGS) entry which is preliminary data.</text>
</comment>
<accession>A0A0F9C770</accession>
<sequence>MTISVPNAPARTLYNTAKRVVDELGKGQEMLRVASEGPQATVNGAQSFVILIPDVDIVVVGARMVGAGGLHGDDNAEIIVPQNGNALDVTPAAGNRLVSQITDPSTAEDTVLDLTLAGLNGNLVRAGQPIVGFYTDDAGSGLLVHMQVSYILADDVRTF</sequence>
<dbReference type="EMBL" id="LAZR01048204">
    <property type="protein sequence ID" value="KKK92451.1"/>
    <property type="molecule type" value="Genomic_DNA"/>
</dbReference>
<organism evidence="1">
    <name type="scientific">marine sediment metagenome</name>
    <dbReference type="NCBI Taxonomy" id="412755"/>
    <lineage>
        <taxon>unclassified sequences</taxon>
        <taxon>metagenomes</taxon>
        <taxon>ecological metagenomes</taxon>
    </lineage>
</organism>
<gene>
    <name evidence="2" type="ORF">LCGC14_2057360</name>
    <name evidence="1" type="ORF">LCGC14_2702800</name>
</gene>
<dbReference type="AlphaFoldDB" id="A0A0F9C770"/>
<dbReference type="EMBL" id="LAZR01024419">
    <property type="protein sequence ID" value="KKL75192.1"/>
    <property type="molecule type" value="Genomic_DNA"/>
</dbReference>